<keyword evidence="2" id="KW-1185">Reference proteome</keyword>
<name>Q7RB74_PLAYO</name>
<dbReference type="AlphaFoldDB" id="Q7RB74"/>
<dbReference type="PaxDb" id="73239-Q7RB74"/>
<dbReference type="Proteomes" id="UP000008553">
    <property type="component" value="Unassembled WGS sequence"/>
</dbReference>
<reference evidence="1 2" key="1">
    <citation type="journal article" date="2002" name="Nature">
        <title>Genome sequence and comparative analysis of the model rodent malaria parasite Plasmodium yoelii yoelii.</title>
        <authorList>
            <person name="Carlton J.M."/>
            <person name="Angiuoli S.V."/>
            <person name="Suh B.B."/>
            <person name="Kooij T.W."/>
            <person name="Pertea M."/>
            <person name="Silva J.C."/>
            <person name="Ermolaeva M.D."/>
            <person name="Allen J.E."/>
            <person name="Selengut J.D."/>
            <person name="Koo H.L."/>
            <person name="Peterson J.D."/>
            <person name="Pop M."/>
            <person name="Kosack D.S."/>
            <person name="Shumway M.F."/>
            <person name="Bidwell S.L."/>
            <person name="Shallom S.J."/>
            <person name="van Aken S.E."/>
            <person name="Riedmuller S.B."/>
            <person name="Feldblyum T.V."/>
            <person name="Cho J.K."/>
            <person name="Quackenbush J."/>
            <person name="Sedegah M."/>
            <person name="Shoaibi A."/>
            <person name="Cummings L.M."/>
            <person name="Florens L."/>
            <person name="Yates J.R."/>
            <person name="Raine J.D."/>
            <person name="Sinden R.E."/>
            <person name="Harris M.A."/>
            <person name="Cunningham D.A."/>
            <person name="Preiser P.R."/>
            <person name="Bergman L.W."/>
            <person name="Vaidya A.B."/>
            <person name="van Lin L.H."/>
            <person name="Janse C.J."/>
            <person name="Waters A.P."/>
            <person name="Smith H.O."/>
            <person name="White O.R."/>
            <person name="Salzberg S.L."/>
            <person name="Venter J.C."/>
            <person name="Fraser C.M."/>
            <person name="Hoffman S.L."/>
            <person name="Gardner M.J."/>
            <person name="Carucci D.J."/>
        </authorList>
    </citation>
    <scope>NUCLEOTIDE SEQUENCE [LARGE SCALE GENOMIC DNA]</scope>
    <source>
        <strain evidence="1 2">17XNL</strain>
    </source>
</reference>
<gene>
    <name evidence="1" type="ORF">PY06274</name>
</gene>
<organism evidence="1 2">
    <name type="scientific">Plasmodium yoelii yoelii</name>
    <dbReference type="NCBI Taxonomy" id="73239"/>
    <lineage>
        <taxon>Eukaryota</taxon>
        <taxon>Sar</taxon>
        <taxon>Alveolata</taxon>
        <taxon>Apicomplexa</taxon>
        <taxon>Aconoidasida</taxon>
        <taxon>Haemosporida</taxon>
        <taxon>Plasmodiidae</taxon>
        <taxon>Plasmodium</taxon>
        <taxon>Plasmodium (Vinckeia)</taxon>
    </lineage>
</organism>
<proteinExistence type="predicted"/>
<sequence>MINNYVYVMKMKRGYIAKRHGMFANKTEHAYPQQTNLIINVSVVIFFKAQIVK</sequence>
<dbReference type="EMBL" id="AABL01002099">
    <property type="protein sequence ID" value="EAA18456.1"/>
    <property type="molecule type" value="Genomic_DNA"/>
</dbReference>
<protein>
    <submittedName>
        <fullName evidence="1">Uncharacterized protein</fullName>
    </submittedName>
</protein>
<evidence type="ECO:0000313" key="1">
    <source>
        <dbReference type="EMBL" id="EAA18456.1"/>
    </source>
</evidence>
<dbReference type="InParanoid" id="Q7RB74"/>
<evidence type="ECO:0000313" key="2">
    <source>
        <dbReference type="Proteomes" id="UP000008553"/>
    </source>
</evidence>
<comment type="caution">
    <text evidence="1">The sequence shown here is derived from an EMBL/GenBank/DDBJ whole genome shotgun (WGS) entry which is preliminary data.</text>
</comment>
<accession>Q7RB74</accession>